<organism evidence="3 4">
    <name type="scientific">Brachionus plicatilis</name>
    <name type="common">Marine rotifer</name>
    <name type="synonym">Brachionus muelleri</name>
    <dbReference type="NCBI Taxonomy" id="10195"/>
    <lineage>
        <taxon>Eukaryota</taxon>
        <taxon>Metazoa</taxon>
        <taxon>Spiralia</taxon>
        <taxon>Gnathifera</taxon>
        <taxon>Rotifera</taxon>
        <taxon>Eurotatoria</taxon>
        <taxon>Monogononta</taxon>
        <taxon>Pseudotrocha</taxon>
        <taxon>Ploima</taxon>
        <taxon>Brachionidae</taxon>
        <taxon>Brachionus</taxon>
    </lineage>
</organism>
<feature type="domain" description="HTH CENPB-type" evidence="2">
    <location>
        <begin position="20"/>
        <end position="53"/>
    </location>
</feature>
<dbReference type="AlphaFoldDB" id="A0A3M7PI38"/>
<name>A0A3M7PI38_BRAPC</name>
<protein>
    <recommendedName>
        <fullName evidence="2">HTH CENPB-type domain-containing protein</fullName>
    </recommendedName>
</protein>
<dbReference type="Pfam" id="PF03221">
    <property type="entry name" value="HTH_Tnp_Tc5"/>
    <property type="match status" value="1"/>
</dbReference>
<feature type="non-terminal residue" evidence="3">
    <location>
        <position position="61"/>
    </location>
</feature>
<dbReference type="GO" id="GO:0003677">
    <property type="term" value="F:DNA binding"/>
    <property type="evidence" value="ECO:0007669"/>
    <property type="project" value="UniProtKB-KW"/>
</dbReference>
<evidence type="ECO:0000256" key="1">
    <source>
        <dbReference type="ARBA" id="ARBA00023125"/>
    </source>
</evidence>
<proteinExistence type="predicted"/>
<keyword evidence="4" id="KW-1185">Reference proteome</keyword>
<evidence type="ECO:0000259" key="2">
    <source>
        <dbReference type="Pfam" id="PF03221"/>
    </source>
</evidence>
<keyword evidence="1" id="KW-0238">DNA-binding</keyword>
<accession>A0A3M7PI38</accession>
<sequence length="61" mass="7241">MKLFMRNHCSSYLNRNLSRFPEMEKELLIWFTNERDKNRSINGIDIKLTALKLVLVSVQAD</sequence>
<dbReference type="Gene3D" id="1.10.10.60">
    <property type="entry name" value="Homeodomain-like"/>
    <property type="match status" value="1"/>
</dbReference>
<evidence type="ECO:0000313" key="3">
    <source>
        <dbReference type="EMBL" id="RMZ98811.1"/>
    </source>
</evidence>
<reference evidence="3 4" key="1">
    <citation type="journal article" date="2018" name="Sci. Rep.">
        <title>Genomic signatures of local adaptation to the degree of environmental predictability in rotifers.</title>
        <authorList>
            <person name="Franch-Gras L."/>
            <person name="Hahn C."/>
            <person name="Garcia-Roger E.M."/>
            <person name="Carmona M.J."/>
            <person name="Serra M."/>
            <person name="Gomez A."/>
        </authorList>
    </citation>
    <scope>NUCLEOTIDE SEQUENCE [LARGE SCALE GENOMIC DNA]</scope>
    <source>
        <strain evidence="3">HYR1</strain>
    </source>
</reference>
<comment type="caution">
    <text evidence="3">The sequence shown here is derived from an EMBL/GenBank/DDBJ whole genome shotgun (WGS) entry which is preliminary data.</text>
</comment>
<dbReference type="Proteomes" id="UP000276133">
    <property type="component" value="Unassembled WGS sequence"/>
</dbReference>
<gene>
    <name evidence="3" type="ORF">BpHYR1_050032</name>
</gene>
<dbReference type="EMBL" id="REGN01010546">
    <property type="protein sequence ID" value="RMZ98811.1"/>
    <property type="molecule type" value="Genomic_DNA"/>
</dbReference>
<dbReference type="InterPro" id="IPR006600">
    <property type="entry name" value="HTH_CenpB_DNA-bd_dom"/>
</dbReference>
<evidence type="ECO:0000313" key="4">
    <source>
        <dbReference type="Proteomes" id="UP000276133"/>
    </source>
</evidence>